<reference evidence="1" key="1">
    <citation type="submission" date="2023-07" db="EMBL/GenBank/DDBJ databases">
        <title>Genomic Encyclopedia of Type Strains, Phase IV (KMG-IV): sequencing the most valuable type-strain genomes for metagenomic binning, comparative biology and taxonomic classification.</title>
        <authorList>
            <person name="Goeker M."/>
        </authorList>
    </citation>
    <scope>NUCLEOTIDE SEQUENCE</scope>
    <source>
        <strain evidence="1">DSM 24202</strain>
    </source>
</reference>
<dbReference type="AlphaFoldDB" id="A0AAE3VHL9"/>
<protein>
    <submittedName>
        <fullName evidence="1">Uncharacterized protein</fullName>
    </submittedName>
</protein>
<dbReference type="SUPFAM" id="SSF52200">
    <property type="entry name" value="Toll/Interleukin receptor TIR domain"/>
    <property type="match status" value="1"/>
</dbReference>
<evidence type="ECO:0000313" key="2">
    <source>
        <dbReference type="Proteomes" id="UP001238163"/>
    </source>
</evidence>
<comment type="caution">
    <text evidence="1">The sequence shown here is derived from an EMBL/GenBank/DDBJ whole genome shotgun (WGS) entry which is preliminary data.</text>
</comment>
<sequence>MNPFFYEATIKLWDGCEIVIDNYDDFQHYIDQGVKDSKMLICFLGKGYFASHHCLGELDSFTKHAQNPESVLIIDLDEEAKEKSLAHQSLANAPRHQFSNNYADVLEFLGNHLGHPGLQTVLNASNNATEYKYDYYGQDFSLKLGSEWISAPHNVIPSTAPDTVYCPFLARIEGHNVLLTISIGPDNELIPIRTEGADSNDRAVYGAVCAVVKKLNSNEPAKVCGLHLLSIGNHSHAAFTRQVDMDSFGLGKRWERKYSISLYSEEHKCVLEYLITFGVLDKCDEAAFHRLAPLMDRIVNTLETGGFPRVFDPVKIMYPALLLAGLCWYPTTLHLVLKLSLMTLKVG</sequence>
<proteinExistence type="predicted"/>
<evidence type="ECO:0000313" key="1">
    <source>
        <dbReference type="EMBL" id="MDQ0290566.1"/>
    </source>
</evidence>
<dbReference type="RefSeq" id="WP_307262165.1">
    <property type="nucleotide sequence ID" value="NZ_JAUSVL010000001.1"/>
</dbReference>
<dbReference type="InterPro" id="IPR035897">
    <property type="entry name" value="Toll_tir_struct_dom_sf"/>
</dbReference>
<organism evidence="1 2">
    <name type="scientific">Oligosphaera ethanolica</name>
    <dbReference type="NCBI Taxonomy" id="760260"/>
    <lineage>
        <taxon>Bacteria</taxon>
        <taxon>Pseudomonadati</taxon>
        <taxon>Lentisphaerota</taxon>
        <taxon>Oligosphaeria</taxon>
        <taxon>Oligosphaerales</taxon>
        <taxon>Oligosphaeraceae</taxon>
        <taxon>Oligosphaera</taxon>
    </lineage>
</organism>
<keyword evidence="2" id="KW-1185">Reference proteome</keyword>
<dbReference type="EMBL" id="JAUSVL010000001">
    <property type="protein sequence ID" value="MDQ0290566.1"/>
    <property type="molecule type" value="Genomic_DNA"/>
</dbReference>
<accession>A0AAE3VHL9</accession>
<name>A0AAE3VHL9_9BACT</name>
<dbReference type="Gene3D" id="3.40.50.10140">
    <property type="entry name" value="Toll/interleukin-1 receptor homology (TIR) domain"/>
    <property type="match status" value="1"/>
</dbReference>
<dbReference type="Proteomes" id="UP001238163">
    <property type="component" value="Unassembled WGS sequence"/>
</dbReference>
<gene>
    <name evidence="1" type="ORF">J3R75_002673</name>
</gene>